<gene>
    <name evidence="1" type="ORF">SAMN05216276_100345</name>
</gene>
<dbReference type="AlphaFoldDB" id="A0A239B8T5"/>
<organism evidence="1 2">
    <name type="scientific">Streptosporangium subroseum</name>
    <dbReference type="NCBI Taxonomy" id="106412"/>
    <lineage>
        <taxon>Bacteria</taxon>
        <taxon>Bacillati</taxon>
        <taxon>Actinomycetota</taxon>
        <taxon>Actinomycetes</taxon>
        <taxon>Streptosporangiales</taxon>
        <taxon>Streptosporangiaceae</taxon>
        <taxon>Streptosporangium</taxon>
    </lineage>
</organism>
<dbReference type="Proteomes" id="UP000198282">
    <property type="component" value="Unassembled WGS sequence"/>
</dbReference>
<sequence length="362" mass="40109">MSANAQPDDARLTWQGVRHYLNGHRHDLARIADRLYPDHERVGSTPLLTRDDWRLSEPLALDRIALKWSGSAPPPAVTGDEREVRPALLEGGATYAATMMNHGRPGLFENRPCYRLLDVGWPGLSFTRGSYFDGVNVGEAVAHELATAHLSQDDGLPFRSLIGDPTDLSRRAALPAVSMLTLRRDSRTGEMTFVLHWRDPARVAHGGGLYQVMPVGIFQPVSEATEAEDFDLWKCVVREYGEEFLGRSELYDEAFTYGSWPFYQQLEQARADGRLRSFALGLGVDPLTFATDLLAVTVIEAETFDAILGDIVESNEEGRVIGATGIPFRADQVARYVHDEPMQAAGAAVLELAWKHRRALAP</sequence>
<protein>
    <submittedName>
        <fullName evidence="1">Uncharacterized protein</fullName>
    </submittedName>
</protein>
<evidence type="ECO:0000313" key="1">
    <source>
        <dbReference type="EMBL" id="SNS04340.1"/>
    </source>
</evidence>
<proteinExistence type="predicted"/>
<accession>A0A239B8T5</accession>
<dbReference type="RefSeq" id="WP_089205770.1">
    <property type="nucleotide sequence ID" value="NZ_FZOD01000003.1"/>
</dbReference>
<dbReference type="EMBL" id="FZOD01000003">
    <property type="protein sequence ID" value="SNS04340.1"/>
    <property type="molecule type" value="Genomic_DNA"/>
</dbReference>
<name>A0A239B8T5_9ACTN</name>
<dbReference type="OrthoDB" id="3831424at2"/>
<keyword evidence="2" id="KW-1185">Reference proteome</keyword>
<reference evidence="1 2" key="1">
    <citation type="submission" date="2017-06" db="EMBL/GenBank/DDBJ databases">
        <authorList>
            <person name="Kim H.J."/>
            <person name="Triplett B.A."/>
        </authorList>
    </citation>
    <scope>NUCLEOTIDE SEQUENCE [LARGE SCALE GENOMIC DNA]</scope>
    <source>
        <strain evidence="1 2">CGMCC 4.2132</strain>
    </source>
</reference>
<evidence type="ECO:0000313" key="2">
    <source>
        <dbReference type="Proteomes" id="UP000198282"/>
    </source>
</evidence>